<gene>
    <name evidence="2" type="ORF">C8J55DRAFT_547886</name>
</gene>
<evidence type="ECO:0000313" key="3">
    <source>
        <dbReference type="Proteomes" id="UP001150238"/>
    </source>
</evidence>
<organism evidence="2 3">
    <name type="scientific">Lentinula lateritia</name>
    <dbReference type="NCBI Taxonomy" id="40482"/>
    <lineage>
        <taxon>Eukaryota</taxon>
        <taxon>Fungi</taxon>
        <taxon>Dikarya</taxon>
        <taxon>Basidiomycota</taxon>
        <taxon>Agaricomycotina</taxon>
        <taxon>Agaricomycetes</taxon>
        <taxon>Agaricomycetidae</taxon>
        <taxon>Agaricales</taxon>
        <taxon>Marasmiineae</taxon>
        <taxon>Omphalotaceae</taxon>
        <taxon>Lentinula</taxon>
    </lineage>
</organism>
<name>A0A9W9DWX9_9AGAR</name>
<accession>A0A9W9DWX9</accession>
<protein>
    <recommendedName>
        <fullName evidence="4">SAM domain-containing protein</fullName>
    </recommendedName>
</protein>
<sequence>MSIVLVKLKLSLTSNYVLLFHYYLHHLRTSTATPTSRDLLPGLILHWELSRLKPTSATIYNNPTLTFLASTAHTTQHSYVYWFPLLPPSSINILGTSLDLLGTPSRLILHPDVDVLHTSEPTLEANAHEAEVSVYLTTYSVVKSKAKKAVSSLKKDTGAAKMKSFHFTFGLDEENYVSLMNTILSTMGLETQFKATKKKSFCMKIAVPPRKKTKACDVKNFSKYITQARQIVTTKCNKTIIMLIDGKEILESCGKNKGGNGDSEEEDIDEDDSSMSAMEKELAHIRGLLEKEHGNDYDMTYTWLNPNTGEKVPLSPMVMDEWTRAIYSGLADKKHPPTDPYSPHFGSINRQSSIQPFAPRTSSFSCNHLMAAPANPGVVSDLAHLATIMAMITPQTPAHSKTSTPPPDTTIPIKNTPSKLLRFLEYAETNVGVERATQHLLNLQEEGYGPDILDQVDDKDLKILGIKHGDVLHLKRAAPLWLNGPDAKRKVPSAASRASASASLSSSG</sequence>
<comment type="caution">
    <text evidence="2">The sequence shown here is derived from an EMBL/GenBank/DDBJ whole genome shotgun (WGS) entry which is preliminary data.</text>
</comment>
<dbReference type="Proteomes" id="UP001150238">
    <property type="component" value="Unassembled WGS sequence"/>
</dbReference>
<dbReference type="EMBL" id="JANVFS010000008">
    <property type="protein sequence ID" value="KAJ4488978.1"/>
    <property type="molecule type" value="Genomic_DNA"/>
</dbReference>
<feature type="compositionally biased region" description="Acidic residues" evidence="1">
    <location>
        <begin position="262"/>
        <end position="273"/>
    </location>
</feature>
<proteinExistence type="predicted"/>
<evidence type="ECO:0008006" key="4">
    <source>
        <dbReference type="Google" id="ProtNLM"/>
    </source>
</evidence>
<feature type="region of interest" description="Disordered" evidence="1">
    <location>
        <begin position="253"/>
        <end position="273"/>
    </location>
</feature>
<reference evidence="2" key="1">
    <citation type="submission" date="2022-08" db="EMBL/GenBank/DDBJ databases">
        <authorList>
            <consortium name="DOE Joint Genome Institute"/>
            <person name="Min B."/>
            <person name="Riley R."/>
            <person name="Sierra-Patev S."/>
            <person name="Naranjo-Ortiz M."/>
            <person name="Looney B."/>
            <person name="Konkel Z."/>
            <person name="Slot J.C."/>
            <person name="Sakamoto Y."/>
            <person name="Steenwyk J.L."/>
            <person name="Rokas A."/>
            <person name="Carro J."/>
            <person name="Camarero S."/>
            <person name="Ferreira P."/>
            <person name="Molpeceres G."/>
            <person name="Ruiz-Duenas F.J."/>
            <person name="Serrano A."/>
            <person name="Henrissat B."/>
            <person name="Drula E."/>
            <person name="Hughes K.W."/>
            <person name="Mata J.L."/>
            <person name="Ishikawa N.K."/>
            <person name="Vargas-Isla R."/>
            <person name="Ushijima S."/>
            <person name="Smith C.A."/>
            <person name="Ahrendt S."/>
            <person name="Andreopoulos W."/>
            <person name="He G."/>
            <person name="Labutti K."/>
            <person name="Lipzen A."/>
            <person name="Ng V."/>
            <person name="Sandor L."/>
            <person name="Barry K."/>
            <person name="Martinez A.T."/>
            <person name="Xiao Y."/>
            <person name="Gibbons J.G."/>
            <person name="Terashima K."/>
            <person name="Hibbett D.S."/>
            <person name="Grigoriev I.V."/>
        </authorList>
    </citation>
    <scope>NUCLEOTIDE SEQUENCE</scope>
    <source>
        <strain evidence="2">Sp2 HRB7682 ss15</strain>
    </source>
</reference>
<evidence type="ECO:0000313" key="2">
    <source>
        <dbReference type="EMBL" id="KAJ4488978.1"/>
    </source>
</evidence>
<dbReference type="AlphaFoldDB" id="A0A9W9DWX9"/>
<feature type="compositionally biased region" description="Low complexity" evidence="1">
    <location>
        <begin position="493"/>
        <end position="508"/>
    </location>
</feature>
<evidence type="ECO:0000256" key="1">
    <source>
        <dbReference type="SAM" id="MobiDB-lite"/>
    </source>
</evidence>
<feature type="region of interest" description="Disordered" evidence="1">
    <location>
        <begin position="484"/>
        <end position="508"/>
    </location>
</feature>
<reference evidence="2" key="2">
    <citation type="journal article" date="2023" name="Proc. Natl. Acad. Sci. U.S.A.">
        <title>A global phylogenomic analysis of the shiitake genus Lentinula.</title>
        <authorList>
            <person name="Sierra-Patev S."/>
            <person name="Min B."/>
            <person name="Naranjo-Ortiz M."/>
            <person name="Looney B."/>
            <person name="Konkel Z."/>
            <person name="Slot J.C."/>
            <person name="Sakamoto Y."/>
            <person name="Steenwyk J.L."/>
            <person name="Rokas A."/>
            <person name="Carro J."/>
            <person name="Camarero S."/>
            <person name="Ferreira P."/>
            <person name="Molpeceres G."/>
            <person name="Ruiz-Duenas F.J."/>
            <person name="Serrano A."/>
            <person name="Henrissat B."/>
            <person name="Drula E."/>
            <person name="Hughes K.W."/>
            <person name="Mata J.L."/>
            <person name="Ishikawa N.K."/>
            <person name="Vargas-Isla R."/>
            <person name="Ushijima S."/>
            <person name="Smith C.A."/>
            <person name="Donoghue J."/>
            <person name="Ahrendt S."/>
            <person name="Andreopoulos W."/>
            <person name="He G."/>
            <person name="LaButti K."/>
            <person name="Lipzen A."/>
            <person name="Ng V."/>
            <person name="Riley R."/>
            <person name="Sandor L."/>
            <person name="Barry K."/>
            <person name="Martinez A.T."/>
            <person name="Xiao Y."/>
            <person name="Gibbons J.G."/>
            <person name="Terashima K."/>
            <person name="Grigoriev I.V."/>
            <person name="Hibbett D."/>
        </authorList>
    </citation>
    <scope>NUCLEOTIDE SEQUENCE</scope>
    <source>
        <strain evidence="2">Sp2 HRB7682 ss15</strain>
    </source>
</reference>